<keyword evidence="9" id="KW-1185">Reference proteome</keyword>
<name>A0A0K1QE41_9BACT</name>
<dbReference type="InterPro" id="IPR036909">
    <property type="entry name" value="Cyt_c-like_dom_sf"/>
</dbReference>
<feature type="signal peptide" evidence="6">
    <location>
        <begin position="1"/>
        <end position="23"/>
    </location>
</feature>
<dbReference type="PROSITE" id="PS51007">
    <property type="entry name" value="CYTC"/>
    <property type="match status" value="1"/>
</dbReference>
<dbReference type="PANTHER" id="PTHR30600:SF4">
    <property type="entry name" value="CYTOCHROME C DOMAIN-CONTAINING PROTEIN"/>
    <property type="match status" value="1"/>
</dbReference>
<dbReference type="PIRSF" id="PIRSF028099">
    <property type="entry name" value="DUF1111"/>
    <property type="match status" value="1"/>
</dbReference>
<dbReference type="EMBL" id="CP012333">
    <property type="protein sequence ID" value="AKV03695.1"/>
    <property type="molecule type" value="Genomic_DNA"/>
</dbReference>
<dbReference type="InterPro" id="IPR010538">
    <property type="entry name" value="DHOR"/>
</dbReference>
<dbReference type="Proteomes" id="UP000064967">
    <property type="component" value="Chromosome"/>
</dbReference>
<dbReference type="GO" id="GO:0004130">
    <property type="term" value="F:cytochrome-c peroxidase activity"/>
    <property type="evidence" value="ECO:0007669"/>
    <property type="project" value="TreeGrafter"/>
</dbReference>
<dbReference type="Pfam" id="PF06537">
    <property type="entry name" value="DHOR"/>
    <property type="match status" value="2"/>
</dbReference>
<evidence type="ECO:0000256" key="6">
    <source>
        <dbReference type="SAM" id="SignalP"/>
    </source>
</evidence>
<dbReference type="RefSeq" id="WP_146654423.1">
    <property type="nucleotide sequence ID" value="NZ_CP012333.1"/>
</dbReference>
<evidence type="ECO:0000256" key="3">
    <source>
        <dbReference type="ARBA" id="ARBA00023004"/>
    </source>
</evidence>
<protein>
    <submittedName>
        <fullName evidence="8">Putative thiol oxidoreductase</fullName>
    </submittedName>
</protein>
<organism evidence="8 9">
    <name type="scientific">Labilithrix luteola</name>
    <dbReference type="NCBI Taxonomy" id="1391654"/>
    <lineage>
        <taxon>Bacteria</taxon>
        <taxon>Pseudomonadati</taxon>
        <taxon>Myxococcota</taxon>
        <taxon>Polyangia</taxon>
        <taxon>Polyangiales</taxon>
        <taxon>Labilitrichaceae</taxon>
        <taxon>Labilithrix</taxon>
    </lineage>
</organism>
<keyword evidence="2 4" id="KW-0479">Metal-binding</keyword>
<dbReference type="PANTHER" id="PTHR30600">
    <property type="entry name" value="CYTOCHROME C PEROXIDASE-RELATED"/>
    <property type="match status" value="1"/>
</dbReference>
<gene>
    <name evidence="8" type="ORF">AKJ09_10358</name>
</gene>
<reference evidence="8 9" key="1">
    <citation type="submission" date="2015-08" db="EMBL/GenBank/DDBJ databases">
        <authorList>
            <person name="Babu N.S."/>
            <person name="Beckwith C.J."/>
            <person name="Beseler K.G."/>
            <person name="Brison A."/>
            <person name="Carone J.V."/>
            <person name="Caskin T.P."/>
            <person name="Diamond M."/>
            <person name="Durham M.E."/>
            <person name="Foxe J.M."/>
            <person name="Go M."/>
            <person name="Henderson B.A."/>
            <person name="Jones I.B."/>
            <person name="McGettigan J.A."/>
            <person name="Micheletti S.J."/>
            <person name="Nasrallah M.E."/>
            <person name="Ortiz D."/>
            <person name="Piller C.R."/>
            <person name="Privatt S.R."/>
            <person name="Schneider S.L."/>
            <person name="Sharp S."/>
            <person name="Smith T.C."/>
            <person name="Stanton J.D."/>
            <person name="Ullery H.E."/>
            <person name="Wilson R.J."/>
            <person name="Serrano M.G."/>
            <person name="Buck G."/>
            <person name="Lee V."/>
            <person name="Wang Y."/>
            <person name="Carvalho R."/>
            <person name="Voegtly L."/>
            <person name="Shi R."/>
            <person name="Duckworth R."/>
            <person name="Johnson A."/>
            <person name="Loviza R."/>
            <person name="Walstead R."/>
            <person name="Shah Z."/>
            <person name="Kiflezghi M."/>
            <person name="Wade K."/>
            <person name="Ball S.L."/>
            <person name="Bradley K.W."/>
            <person name="Asai D.J."/>
            <person name="Bowman C.A."/>
            <person name="Russell D.A."/>
            <person name="Pope W.H."/>
            <person name="Jacobs-Sera D."/>
            <person name="Hendrix R.W."/>
            <person name="Hatfull G.F."/>
        </authorList>
    </citation>
    <scope>NUCLEOTIDE SEQUENCE [LARGE SCALE GENOMIC DNA]</scope>
    <source>
        <strain evidence="8 9">DSM 27648</strain>
    </source>
</reference>
<proteinExistence type="predicted"/>
<dbReference type="GO" id="GO:0046872">
    <property type="term" value="F:metal ion binding"/>
    <property type="evidence" value="ECO:0007669"/>
    <property type="project" value="UniProtKB-KW"/>
</dbReference>
<dbReference type="PROSITE" id="PS51257">
    <property type="entry name" value="PROKAR_LIPOPROTEIN"/>
    <property type="match status" value="1"/>
</dbReference>
<keyword evidence="3 4" id="KW-0408">Iron</keyword>
<dbReference type="SUPFAM" id="SSF46626">
    <property type="entry name" value="Cytochrome c"/>
    <property type="match status" value="1"/>
</dbReference>
<evidence type="ECO:0000256" key="2">
    <source>
        <dbReference type="ARBA" id="ARBA00022723"/>
    </source>
</evidence>
<dbReference type="InterPro" id="IPR009056">
    <property type="entry name" value="Cyt_c-like_dom"/>
</dbReference>
<dbReference type="InterPro" id="IPR051395">
    <property type="entry name" value="Cytochrome_c_Peroxidase/MauG"/>
</dbReference>
<feature type="region of interest" description="Disordered" evidence="5">
    <location>
        <begin position="27"/>
        <end position="64"/>
    </location>
</feature>
<evidence type="ECO:0000313" key="8">
    <source>
        <dbReference type="EMBL" id="AKV03695.1"/>
    </source>
</evidence>
<dbReference type="GO" id="GO:0020037">
    <property type="term" value="F:heme binding"/>
    <property type="evidence" value="ECO:0007669"/>
    <property type="project" value="InterPro"/>
</dbReference>
<evidence type="ECO:0000256" key="5">
    <source>
        <dbReference type="SAM" id="MobiDB-lite"/>
    </source>
</evidence>
<accession>A0A0K1QE41</accession>
<dbReference type="OrthoDB" id="9805202at2"/>
<evidence type="ECO:0000313" key="9">
    <source>
        <dbReference type="Proteomes" id="UP000064967"/>
    </source>
</evidence>
<feature type="compositionally biased region" description="Low complexity" evidence="5">
    <location>
        <begin position="52"/>
        <end position="64"/>
    </location>
</feature>
<dbReference type="KEGG" id="llu:AKJ09_10358"/>
<feature type="domain" description="Cytochrome c" evidence="7">
    <location>
        <begin position="359"/>
        <end position="491"/>
    </location>
</feature>
<evidence type="ECO:0000259" key="7">
    <source>
        <dbReference type="PROSITE" id="PS51007"/>
    </source>
</evidence>
<dbReference type="AlphaFoldDB" id="A0A0K1QE41"/>
<feature type="chain" id="PRO_5005467052" evidence="6">
    <location>
        <begin position="24"/>
        <end position="491"/>
    </location>
</feature>
<dbReference type="GO" id="GO:0009055">
    <property type="term" value="F:electron transfer activity"/>
    <property type="evidence" value="ECO:0007669"/>
    <property type="project" value="InterPro"/>
</dbReference>
<dbReference type="PATRIC" id="fig|1391654.3.peg.10496"/>
<evidence type="ECO:0000256" key="4">
    <source>
        <dbReference type="PROSITE-ProRule" id="PRU00433"/>
    </source>
</evidence>
<dbReference type="Gene3D" id="1.10.760.10">
    <property type="entry name" value="Cytochrome c-like domain"/>
    <property type="match status" value="1"/>
</dbReference>
<sequence length="491" mass="51251">MNARFLCSSVLCAALFAACSEDAVQTPPSPSLDVDAASPGENDSGATDAGYDGPSDASPADASSDSGIAVLEEGELEPGGATTTSNVDIGAFNMAAANLALARRGGFEAGLQFFQLPWVVAPGRPEADGLGPTFNSDSCLGCHVRNGRGNVASVLLRIGLGPNSDALPNYGKQFQPFGISGVPGEGTPVRAETAVTHAKADGTSVSLTAVSYSIANPAFGPLGEDLRISPRIAPQIVGQGLLEAIPEADLLALADPDDQNGDGISGRAHWVQDGETQRIGRFGWKALQPTVEAQTAGAFSEDLGITSSRFPETNCPGTQTACAAAQNGGSPELGATRLAVTVEYMRLLGVPKRRGGDSEDVLKGKALFSLVGCTSCHKPSFVTRPDASEPELSSQRIWPYSDLLLHDMGERLADNKKEGDAGEREWRTPPLWSLGLVKTVNGTLHLLHDGRAPSIDEAILWHDGEAQGARNAYERLSAADQALLHAFVESL</sequence>
<keyword evidence="6" id="KW-0732">Signal</keyword>
<evidence type="ECO:0000256" key="1">
    <source>
        <dbReference type="ARBA" id="ARBA00022617"/>
    </source>
</evidence>
<keyword evidence="1 4" id="KW-0349">Heme</keyword>
<dbReference type="STRING" id="1391654.AKJ09_10358"/>